<proteinExistence type="predicted"/>
<evidence type="ECO:0000259" key="3">
    <source>
        <dbReference type="PROSITE" id="PS50106"/>
    </source>
</evidence>
<protein>
    <submittedName>
        <fullName evidence="4">Trypsin-like peptidase domain-containing protein</fullName>
    </submittedName>
</protein>
<keyword evidence="2" id="KW-0378">Hydrolase</keyword>
<dbReference type="InterPro" id="IPR036034">
    <property type="entry name" value="PDZ_sf"/>
</dbReference>
<dbReference type="PANTHER" id="PTHR43343:SF3">
    <property type="entry name" value="PROTEASE DO-LIKE 8, CHLOROPLASTIC"/>
    <property type="match status" value="1"/>
</dbReference>
<dbReference type="GO" id="GO:0004252">
    <property type="term" value="F:serine-type endopeptidase activity"/>
    <property type="evidence" value="ECO:0007669"/>
    <property type="project" value="InterPro"/>
</dbReference>
<dbReference type="SUPFAM" id="SSF50156">
    <property type="entry name" value="PDZ domain-like"/>
    <property type="match status" value="1"/>
</dbReference>
<dbReference type="PROSITE" id="PS50106">
    <property type="entry name" value="PDZ"/>
    <property type="match status" value="1"/>
</dbReference>
<dbReference type="Pfam" id="PF13180">
    <property type="entry name" value="PDZ_2"/>
    <property type="match status" value="1"/>
</dbReference>
<dbReference type="GO" id="GO:0006508">
    <property type="term" value="P:proteolysis"/>
    <property type="evidence" value="ECO:0007669"/>
    <property type="project" value="UniProtKB-KW"/>
</dbReference>
<evidence type="ECO:0000256" key="1">
    <source>
        <dbReference type="ARBA" id="ARBA00022670"/>
    </source>
</evidence>
<dbReference type="Gene3D" id="2.40.10.120">
    <property type="match status" value="1"/>
</dbReference>
<dbReference type="InterPro" id="IPR001478">
    <property type="entry name" value="PDZ"/>
</dbReference>
<dbReference type="InterPro" id="IPR051201">
    <property type="entry name" value="Chloro_Bact_Ser_Proteases"/>
</dbReference>
<keyword evidence="5" id="KW-1185">Reference proteome</keyword>
<feature type="domain" description="PDZ" evidence="3">
    <location>
        <begin position="281"/>
        <end position="375"/>
    </location>
</feature>
<dbReference type="InterPro" id="IPR001940">
    <property type="entry name" value="Peptidase_S1C"/>
</dbReference>
<organism evidence="4 5">
    <name type="scientific">Luteolibacter pohnpeiensis</name>
    <dbReference type="NCBI Taxonomy" id="454153"/>
    <lineage>
        <taxon>Bacteria</taxon>
        <taxon>Pseudomonadati</taxon>
        <taxon>Verrucomicrobiota</taxon>
        <taxon>Verrucomicrobiia</taxon>
        <taxon>Verrucomicrobiales</taxon>
        <taxon>Verrucomicrobiaceae</taxon>
        <taxon>Luteolibacter</taxon>
    </lineage>
</organism>
<comment type="caution">
    <text evidence="4">The sequence shown here is derived from an EMBL/GenBank/DDBJ whole genome shotgun (WGS) entry which is preliminary data.</text>
</comment>
<evidence type="ECO:0000313" key="5">
    <source>
        <dbReference type="Proteomes" id="UP000603141"/>
    </source>
</evidence>
<keyword evidence="1" id="KW-0645">Protease</keyword>
<dbReference type="InterPro" id="IPR009003">
    <property type="entry name" value="Peptidase_S1_PA"/>
</dbReference>
<gene>
    <name evidence="4" type="ORF">JIN85_00215</name>
</gene>
<dbReference type="SMART" id="SM00228">
    <property type="entry name" value="PDZ"/>
    <property type="match status" value="1"/>
</dbReference>
<name>A0A934S2R6_9BACT</name>
<accession>A0A934S2R6</accession>
<dbReference type="Pfam" id="PF13365">
    <property type="entry name" value="Trypsin_2"/>
    <property type="match status" value="1"/>
</dbReference>
<reference evidence="4" key="1">
    <citation type="submission" date="2021-01" db="EMBL/GenBank/DDBJ databases">
        <title>Modified the classification status of verrucomicrobia.</title>
        <authorList>
            <person name="Feng X."/>
        </authorList>
    </citation>
    <scope>NUCLEOTIDE SEQUENCE</scope>
    <source>
        <strain evidence="4">KCTC 22041</strain>
    </source>
</reference>
<dbReference type="SUPFAM" id="SSF50494">
    <property type="entry name" value="Trypsin-like serine proteases"/>
    <property type="match status" value="1"/>
</dbReference>
<dbReference type="Proteomes" id="UP000603141">
    <property type="component" value="Unassembled WGS sequence"/>
</dbReference>
<dbReference type="RefSeq" id="WP_200266389.1">
    <property type="nucleotide sequence ID" value="NZ_JAENIJ010000001.1"/>
</dbReference>
<dbReference type="PANTHER" id="PTHR43343">
    <property type="entry name" value="PEPTIDASE S12"/>
    <property type="match status" value="1"/>
</dbReference>
<dbReference type="PRINTS" id="PR00834">
    <property type="entry name" value="PROTEASES2C"/>
</dbReference>
<evidence type="ECO:0000256" key="2">
    <source>
        <dbReference type="ARBA" id="ARBA00022801"/>
    </source>
</evidence>
<sequence length="399" mass="43227">MNSGLRRLLSLAAVFLVAFVAVYSLRVWRRGGSFRDLIPGLSKHEEKFSPEKYTLPDSAPIDLSDVQLLARLNNEYARLTQAVVPSVVSITTSGERDQAMRDAWGRTAIRPVPVQGQGSGVIVTEEGHVVTNHHVIAGQDRITITLHNGKEYRAKLIGEDNLLDIAVLKIDSDEKFTPLKLGDSSKTQVGEIVFAVGNPFGLSETVTQGIISAKERSFADDQRNLFQTDAAINPGNSGGPLVNLRGEVIGINVRIVSADRQNPASAGLGFSLPSNDIKDAIVQILERGRPIRGYLGIQVGELTPYGHVLLNYTAKGGIAVRRVTDNSPAQKAGLQEDDVIVRYDGQTIDTANQLISLVQRTSIGKNVNIDVWRKGEITTLSATISENTFNLANSEPTGE</sequence>
<evidence type="ECO:0000313" key="4">
    <source>
        <dbReference type="EMBL" id="MBK1880813.1"/>
    </source>
</evidence>
<dbReference type="AlphaFoldDB" id="A0A934S2R6"/>
<dbReference type="EMBL" id="JAENIJ010000001">
    <property type="protein sequence ID" value="MBK1880813.1"/>
    <property type="molecule type" value="Genomic_DNA"/>
</dbReference>
<dbReference type="Gene3D" id="2.30.42.10">
    <property type="match status" value="1"/>
</dbReference>